<keyword evidence="2" id="KW-1185">Reference proteome</keyword>
<evidence type="ECO:0000313" key="1">
    <source>
        <dbReference type="EMBL" id="AOP33573.1"/>
    </source>
</evidence>
<protein>
    <submittedName>
        <fullName evidence="1">Uncharacterized protein</fullName>
    </submittedName>
</protein>
<organism evidence="1 2">
    <name type="scientific">Leptospira tipperaryensis</name>
    <dbReference type="NCBI Taxonomy" id="2564040"/>
    <lineage>
        <taxon>Bacteria</taxon>
        <taxon>Pseudomonadati</taxon>
        <taxon>Spirochaetota</taxon>
        <taxon>Spirochaetia</taxon>
        <taxon>Leptospirales</taxon>
        <taxon>Leptospiraceae</taxon>
        <taxon>Leptospira</taxon>
    </lineage>
</organism>
<dbReference type="OrthoDB" id="9761717at2"/>
<reference evidence="1 2" key="1">
    <citation type="submission" date="2016-04" db="EMBL/GenBank/DDBJ databases">
        <title>Complete genome seqeunce of Leptospira alstonii serovar Room22.</title>
        <authorList>
            <person name="Nally J.E."/>
            <person name="Bayles D.O."/>
            <person name="Hurley D."/>
            <person name="Fanning S."/>
            <person name="McMahon B.J."/>
            <person name="Arent Z."/>
        </authorList>
    </citation>
    <scope>NUCLEOTIDE SEQUENCE [LARGE SCALE GENOMIC DNA]</scope>
    <source>
        <strain evidence="1 2">GWTS #1</strain>
    </source>
</reference>
<gene>
    <name evidence="1" type="ORF">A0128_06750</name>
</gene>
<sequence length="73" mass="8184">MPSENLEQNEFRSGEIVYVPSTWNGGPRTGKGFGTYTLEVKIPDSIQRMGLIFPDQSSSYFLSTDRYGGRGFL</sequence>
<evidence type="ECO:0000313" key="2">
    <source>
        <dbReference type="Proteomes" id="UP000094197"/>
    </source>
</evidence>
<dbReference type="KEGG" id="laj:A0128_06750"/>
<accession>A0A1D7UVL3</accession>
<dbReference type="Proteomes" id="UP000094197">
    <property type="component" value="Chromosome 1"/>
</dbReference>
<proteinExistence type="predicted"/>
<dbReference type="AlphaFoldDB" id="A0A1D7UVL3"/>
<dbReference type="EMBL" id="CP015217">
    <property type="protein sequence ID" value="AOP33573.1"/>
    <property type="molecule type" value="Genomic_DNA"/>
</dbReference>
<name>A0A1D7UVL3_9LEPT</name>
<dbReference type="RefSeq" id="WP_069606810.1">
    <property type="nucleotide sequence ID" value="NZ_CP015217.1"/>
</dbReference>